<evidence type="ECO:0000256" key="1">
    <source>
        <dbReference type="ARBA" id="ARBA00022737"/>
    </source>
</evidence>
<feature type="repeat" description="Pumilio" evidence="2">
    <location>
        <begin position="132"/>
        <end position="167"/>
    </location>
</feature>
<name>A0A3P7M054_DIBLA</name>
<evidence type="ECO:0000313" key="5">
    <source>
        <dbReference type="Proteomes" id="UP000281553"/>
    </source>
</evidence>
<dbReference type="OrthoDB" id="668540at2759"/>
<dbReference type="InterPro" id="IPR016024">
    <property type="entry name" value="ARM-type_fold"/>
</dbReference>
<feature type="domain" description="PUM-HD" evidence="3">
    <location>
        <begin position="1"/>
        <end position="273"/>
    </location>
</feature>
<dbReference type="Proteomes" id="UP000281553">
    <property type="component" value="Unassembled WGS sequence"/>
</dbReference>
<evidence type="ECO:0000313" key="4">
    <source>
        <dbReference type="EMBL" id="VDN11741.1"/>
    </source>
</evidence>
<keyword evidence="5" id="KW-1185">Reference proteome</keyword>
<dbReference type="AlphaFoldDB" id="A0A3P7M054"/>
<dbReference type="GO" id="GO:0003730">
    <property type="term" value="F:mRNA 3'-UTR binding"/>
    <property type="evidence" value="ECO:0007669"/>
    <property type="project" value="TreeGrafter"/>
</dbReference>
<keyword evidence="1" id="KW-0677">Repeat</keyword>
<dbReference type="Pfam" id="PF00806">
    <property type="entry name" value="PUF"/>
    <property type="match status" value="4"/>
</dbReference>
<dbReference type="PROSITE" id="PS50302">
    <property type="entry name" value="PUM"/>
    <property type="match status" value="4"/>
</dbReference>
<feature type="repeat" description="Pumilio" evidence="2">
    <location>
        <begin position="96"/>
        <end position="131"/>
    </location>
</feature>
<dbReference type="SMART" id="SM00025">
    <property type="entry name" value="Pumilio"/>
    <property type="match status" value="4"/>
</dbReference>
<dbReference type="PANTHER" id="PTHR12537:SF12">
    <property type="entry name" value="MATERNAL PROTEIN PUMILIO"/>
    <property type="match status" value="1"/>
</dbReference>
<sequence length="289" mass="31332">MVGPFVRYPLKTTCIIVSIPQLILSRIITFVSGACSLSLCAMHFTGNAFARTILHLDLCLLVFQVSALSSHPYGCRVIQRILEHCMPEQTRRILDELHKSVDSLVRDQYGNYVVQHVLEHGSQEDKSRIINGLRGRVPVLSSHKFASNVMEKAIANATPTERVALINEVLQTPASPPQPHAASGTAVGAASASAPILIGGGGGSSTTNDDGSTPSVLVDMMKDQYANYVVQRMLELAEPQQRRLLISRIRPLQNTLRKYNYGKHIITKLEKYSGSGGTGGCKGPSVGVT</sequence>
<evidence type="ECO:0000256" key="2">
    <source>
        <dbReference type="PROSITE-ProRule" id="PRU00317"/>
    </source>
</evidence>
<dbReference type="GO" id="GO:0005737">
    <property type="term" value="C:cytoplasm"/>
    <property type="evidence" value="ECO:0007669"/>
    <property type="project" value="TreeGrafter"/>
</dbReference>
<dbReference type="Gene3D" id="1.25.10.10">
    <property type="entry name" value="Leucine-rich Repeat Variant"/>
    <property type="match status" value="1"/>
</dbReference>
<dbReference type="PANTHER" id="PTHR12537">
    <property type="entry name" value="RNA BINDING PROTEIN PUMILIO-RELATED"/>
    <property type="match status" value="1"/>
</dbReference>
<gene>
    <name evidence="4" type="ORF">DILT_LOCUS7572</name>
</gene>
<dbReference type="PROSITE" id="PS50303">
    <property type="entry name" value="PUM_HD"/>
    <property type="match status" value="1"/>
</dbReference>
<dbReference type="GO" id="GO:0010608">
    <property type="term" value="P:post-transcriptional regulation of gene expression"/>
    <property type="evidence" value="ECO:0007669"/>
    <property type="project" value="TreeGrafter"/>
</dbReference>
<feature type="repeat" description="Pumilio" evidence="2">
    <location>
        <begin position="60"/>
        <end position="95"/>
    </location>
</feature>
<dbReference type="InterPro" id="IPR033133">
    <property type="entry name" value="PUM-HD"/>
</dbReference>
<dbReference type="InterPro" id="IPR001313">
    <property type="entry name" value="Pumilio_RNA-bd_rpt"/>
</dbReference>
<reference evidence="4 5" key="1">
    <citation type="submission" date="2018-11" db="EMBL/GenBank/DDBJ databases">
        <authorList>
            <consortium name="Pathogen Informatics"/>
        </authorList>
    </citation>
    <scope>NUCLEOTIDE SEQUENCE [LARGE SCALE GENOMIC DNA]</scope>
</reference>
<proteinExistence type="predicted"/>
<dbReference type="InterPro" id="IPR011989">
    <property type="entry name" value="ARM-like"/>
</dbReference>
<feature type="non-terminal residue" evidence="4">
    <location>
        <position position="289"/>
    </location>
</feature>
<accession>A0A3P7M054</accession>
<organism evidence="4 5">
    <name type="scientific">Dibothriocephalus latus</name>
    <name type="common">Fish tapeworm</name>
    <name type="synonym">Diphyllobothrium latum</name>
    <dbReference type="NCBI Taxonomy" id="60516"/>
    <lineage>
        <taxon>Eukaryota</taxon>
        <taxon>Metazoa</taxon>
        <taxon>Spiralia</taxon>
        <taxon>Lophotrochozoa</taxon>
        <taxon>Platyhelminthes</taxon>
        <taxon>Cestoda</taxon>
        <taxon>Eucestoda</taxon>
        <taxon>Diphyllobothriidea</taxon>
        <taxon>Diphyllobothriidae</taxon>
        <taxon>Dibothriocephalus</taxon>
    </lineage>
</organism>
<dbReference type="SUPFAM" id="SSF48371">
    <property type="entry name" value="ARM repeat"/>
    <property type="match status" value="1"/>
</dbReference>
<protein>
    <recommendedName>
        <fullName evidence="3">PUM-HD domain-containing protein</fullName>
    </recommendedName>
</protein>
<feature type="repeat" description="Pumilio" evidence="2">
    <location>
        <begin position="212"/>
        <end position="247"/>
    </location>
</feature>
<evidence type="ECO:0000259" key="3">
    <source>
        <dbReference type="PROSITE" id="PS50303"/>
    </source>
</evidence>
<dbReference type="EMBL" id="UYRU01052159">
    <property type="protein sequence ID" value="VDN11741.1"/>
    <property type="molecule type" value="Genomic_DNA"/>
</dbReference>